<organism evidence="2 3">
    <name type="scientific">Thalassiosira oceanica</name>
    <name type="common">Marine diatom</name>
    <dbReference type="NCBI Taxonomy" id="159749"/>
    <lineage>
        <taxon>Eukaryota</taxon>
        <taxon>Sar</taxon>
        <taxon>Stramenopiles</taxon>
        <taxon>Ochrophyta</taxon>
        <taxon>Bacillariophyta</taxon>
        <taxon>Coscinodiscophyceae</taxon>
        <taxon>Thalassiosirophycidae</taxon>
        <taxon>Thalassiosirales</taxon>
        <taxon>Thalassiosiraceae</taxon>
        <taxon>Thalassiosira</taxon>
    </lineage>
</organism>
<dbReference type="EMBL" id="AGNL01027880">
    <property type="protein sequence ID" value="EJK57554.1"/>
    <property type="molecule type" value="Genomic_DNA"/>
</dbReference>
<feature type="region of interest" description="Disordered" evidence="1">
    <location>
        <begin position="37"/>
        <end position="63"/>
    </location>
</feature>
<feature type="region of interest" description="Disordered" evidence="1">
    <location>
        <begin position="140"/>
        <end position="162"/>
    </location>
</feature>
<name>K0RYK3_THAOC</name>
<reference evidence="2 3" key="1">
    <citation type="journal article" date="2012" name="Genome Biol.">
        <title>Genome and low-iron response of an oceanic diatom adapted to chronic iron limitation.</title>
        <authorList>
            <person name="Lommer M."/>
            <person name="Specht M."/>
            <person name="Roy A.S."/>
            <person name="Kraemer L."/>
            <person name="Andreson R."/>
            <person name="Gutowska M.A."/>
            <person name="Wolf J."/>
            <person name="Bergner S.V."/>
            <person name="Schilhabel M.B."/>
            <person name="Klostermeier U.C."/>
            <person name="Beiko R.G."/>
            <person name="Rosenstiel P."/>
            <person name="Hippler M."/>
            <person name="Laroche J."/>
        </authorList>
    </citation>
    <scope>NUCLEOTIDE SEQUENCE [LARGE SCALE GENOMIC DNA]</scope>
    <source>
        <strain evidence="2 3">CCMP1005</strain>
    </source>
</reference>
<sequence length="162" mass="17636">EYRRAFGISPEVLGDVLAEAVMAYLLDSVGPCPELRFGRDGSRGEDPALSLAEPGRVPNLHGNEKRRLRREVVRIVRRRFKKGHLARDLESDSSKVVRERGFEARGVGTRRIHPSQDPGVPPPLAGLAETEASASHAVFVGRGGPQSHRGPGKGEAYLGTRL</sequence>
<evidence type="ECO:0000313" key="2">
    <source>
        <dbReference type="EMBL" id="EJK57554.1"/>
    </source>
</evidence>
<evidence type="ECO:0000256" key="1">
    <source>
        <dbReference type="SAM" id="MobiDB-lite"/>
    </source>
</evidence>
<proteinExistence type="predicted"/>
<keyword evidence="3" id="KW-1185">Reference proteome</keyword>
<feature type="non-terminal residue" evidence="2">
    <location>
        <position position="1"/>
    </location>
</feature>
<dbReference type="Proteomes" id="UP000266841">
    <property type="component" value="Unassembled WGS sequence"/>
</dbReference>
<evidence type="ECO:0000313" key="3">
    <source>
        <dbReference type="Proteomes" id="UP000266841"/>
    </source>
</evidence>
<protein>
    <submittedName>
        <fullName evidence="2">Uncharacterized protein</fullName>
    </submittedName>
</protein>
<dbReference type="AlphaFoldDB" id="K0RYK3"/>
<accession>K0RYK3</accession>
<gene>
    <name evidence="2" type="ORF">THAOC_22389</name>
</gene>
<comment type="caution">
    <text evidence="2">The sequence shown here is derived from an EMBL/GenBank/DDBJ whole genome shotgun (WGS) entry which is preliminary data.</text>
</comment>
<feature type="compositionally biased region" description="Basic and acidic residues" evidence="1">
    <location>
        <begin position="37"/>
        <end position="46"/>
    </location>
</feature>